<sequence length="239" mass="27662">MDNLVKIESKAEYMQLKPLLESWIDAIHDYCEVHKHEENCWWHNERASISILAGAAWRGEKKLGPWVALEEFIANKHHSVKEEKEGGVEPDYPRDRLGRCDLYVSNKNTSFAFEAKQAWQSIGRQSPSGWANVGIGLEEAWDDAGKLQVYEANHRYAATFIVPYVTLNELPDGEEDQKRYIRDRVESWLKNCDGFERVKGRKVAYASYFPYECLAYFNDEIGRLFPGIVLVIEERKRAG</sequence>
<keyword evidence="2" id="KW-1185">Reference proteome</keyword>
<proteinExistence type="predicted"/>
<reference evidence="1 2" key="1">
    <citation type="submission" date="2023-11" db="EMBL/GenBank/DDBJ databases">
        <title>MicrobeMod: A computational toolkit for identifying prokaryotic methylation and restriction-modification with nanopore sequencing.</title>
        <authorList>
            <person name="Crits-Christoph A."/>
            <person name="Kang S.C."/>
            <person name="Lee H."/>
            <person name="Ostrov N."/>
        </authorList>
    </citation>
    <scope>NUCLEOTIDE SEQUENCE [LARGE SCALE GENOMIC DNA]</scope>
    <source>
        <strain evidence="1 2">ATCC BAA-805</strain>
    </source>
</reference>
<dbReference type="EMBL" id="CP140255">
    <property type="protein sequence ID" value="WQH11754.1"/>
    <property type="molecule type" value="Genomic_DNA"/>
</dbReference>
<accession>A0ABZ0YJB9</accession>
<organism evidence="1 2">
    <name type="scientific">Vreelandella neptunia</name>
    <dbReference type="NCBI Taxonomy" id="115551"/>
    <lineage>
        <taxon>Bacteria</taxon>
        <taxon>Pseudomonadati</taxon>
        <taxon>Pseudomonadota</taxon>
        <taxon>Gammaproteobacteria</taxon>
        <taxon>Oceanospirillales</taxon>
        <taxon>Halomonadaceae</taxon>
        <taxon>Vreelandella</taxon>
    </lineage>
</organism>
<dbReference type="RefSeq" id="WP_223289134.1">
    <property type="nucleotide sequence ID" value="NZ_CP140255.1"/>
</dbReference>
<evidence type="ECO:0000313" key="1">
    <source>
        <dbReference type="EMBL" id="WQH11754.1"/>
    </source>
</evidence>
<evidence type="ECO:0000313" key="2">
    <source>
        <dbReference type="Proteomes" id="UP001324794"/>
    </source>
</evidence>
<protein>
    <submittedName>
        <fullName evidence="1">Uncharacterized protein</fullName>
    </submittedName>
</protein>
<gene>
    <name evidence="1" type="ORF">SR894_16560</name>
</gene>
<name>A0ABZ0YJB9_9GAMM</name>
<dbReference type="Proteomes" id="UP001324794">
    <property type="component" value="Chromosome"/>
</dbReference>